<comment type="caution">
    <text evidence="11">The sequence shown here is derived from an EMBL/GenBank/DDBJ whole genome shotgun (WGS) entry which is preliminary data.</text>
</comment>
<dbReference type="Proteomes" id="UP001232584">
    <property type="component" value="Unassembled WGS sequence"/>
</dbReference>
<keyword evidence="7 9" id="KW-0472">Membrane</keyword>
<feature type="transmembrane region" description="Helical" evidence="9">
    <location>
        <begin position="412"/>
        <end position="433"/>
    </location>
</feature>
<evidence type="ECO:0000256" key="5">
    <source>
        <dbReference type="ARBA" id="ARBA00022692"/>
    </source>
</evidence>
<dbReference type="Pfam" id="PF03553">
    <property type="entry name" value="Na_H_antiporter"/>
    <property type="match status" value="2"/>
</dbReference>
<keyword evidence="2" id="KW-0813">Transport</keyword>
<evidence type="ECO:0000256" key="7">
    <source>
        <dbReference type="ARBA" id="ARBA00023136"/>
    </source>
</evidence>
<dbReference type="PANTHER" id="PTHR33451:SF5">
    <property type="entry name" value="NA+_H+ ANTIPORTER"/>
    <property type="match status" value="1"/>
</dbReference>
<keyword evidence="12" id="KW-1185">Reference proteome</keyword>
<evidence type="ECO:0000256" key="3">
    <source>
        <dbReference type="ARBA" id="ARBA00022449"/>
    </source>
</evidence>
<keyword evidence="5 9" id="KW-0812">Transmembrane</keyword>
<dbReference type="InterPro" id="IPR018461">
    <property type="entry name" value="Na/H_Antiport_NhaC-like_C"/>
</dbReference>
<feature type="domain" description="Na+/H+ antiporter NhaC-like C-terminal" evidence="10">
    <location>
        <begin position="241"/>
        <end position="426"/>
    </location>
</feature>
<organism evidence="11 12">
    <name type="scientific">Paraclostridium ghonii</name>
    <dbReference type="NCBI Taxonomy" id="29358"/>
    <lineage>
        <taxon>Bacteria</taxon>
        <taxon>Bacillati</taxon>
        <taxon>Bacillota</taxon>
        <taxon>Clostridia</taxon>
        <taxon>Peptostreptococcales</taxon>
        <taxon>Peptostreptococcaceae</taxon>
        <taxon>Paraclostridium</taxon>
    </lineage>
</organism>
<evidence type="ECO:0000256" key="1">
    <source>
        <dbReference type="ARBA" id="ARBA00004651"/>
    </source>
</evidence>
<name>A0ABU0N2D0_9FIRM</name>
<evidence type="ECO:0000256" key="8">
    <source>
        <dbReference type="ARBA" id="ARBA00038435"/>
    </source>
</evidence>
<comment type="similarity">
    <text evidence="8">Belongs to the NhaC Na(+)/H(+) (TC 2.A.35) antiporter family.</text>
</comment>
<protein>
    <submittedName>
        <fullName evidence="11">Na+/H+ antiporter NhaC</fullName>
    </submittedName>
</protein>
<sequence>MENISNNKSNQKKGSAIALLPIGVFLVLFLGSGIITGDFYKMPALTAFIIAAVVAFIINPKESLDNKMDIFCKNAGDSNIVIMVVIFLLAGAFGSVAKAMGGVDSTVNLSLAILPPSFLVPGLFLVVCFISTSMGTSVGTVSALTPIAIGLSQKTGIELELLVAIIVGGAMVGDSLSIISDTTIAAASTQGCQMKDKVKMNFFVILPAALLSFIIISVMTAGTAASAQAGPYEIIKVVPYVAVLVGALAGANVFVILAGGVVFAGGIGIFTGTLNMWQFIEAVSKGMAGMQELCILVLVVGGVVGLIKHNGGIDFILNFVTSKIKSPIGAKFGIALIASIIDLCTANNTITIITAGPLAKDIGVKYKLDPRKIASILDLFSSCWQGMIPYGAQILTAVGIAGVSSIGVIRYLYYPIFLLIFASISLVIDFPALSFKKEDKKKAEQVKI</sequence>
<evidence type="ECO:0000256" key="6">
    <source>
        <dbReference type="ARBA" id="ARBA00022989"/>
    </source>
</evidence>
<dbReference type="RefSeq" id="WP_307507507.1">
    <property type="nucleotide sequence ID" value="NZ_BAAACE010000019.1"/>
</dbReference>
<dbReference type="InterPro" id="IPR052180">
    <property type="entry name" value="NhaC_Na-H+_Antiporter"/>
</dbReference>
<evidence type="ECO:0000256" key="9">
    <source>
        <dbReference type="SAM" id="Phobius"/>
    </source>
</evidence>
<dbReference type="EMBL" id="JAUSWG010000008">
    <property type="protein sequence ID" value="MDQ0557029.1"/>
    <property type="molecule type" value="Genomic_DNA"/>
</dbReference>
<accession>A0ABU0N2D0</accession>
<keyword evidence="3" id="KW-0050">Antiport</keyword>
<feature type="transmembrane region" description="Helical" evidence="9">
    <location>
        <begin position="16"/>
        <end position="36"/>
    </location>
</feature>
<feature type="transmembrane region" description="Helical" evidence="9">
    <location>
        <begin position="200"/>
        <end position="225"/>
    </location>
</feature>
<keyword evidence="4" id="KW-1003">Cell membrane</keyword>
<evidence type="ECO:0000313" key="12">
    <source>
        <dbReference type="Proteomes" id="UP001232584"/>
    </source>
</evidence>
<feature type="transmembrane region" description="Helical" evidence="9">
    <location>
        <begin position="237"/>
        <end position="270"/>
    </location>
</feature>
<feature type="transmembrane region" description="Helical" evidence="9">
    <location>
        <begin position="387"/>
        <end position="406"/>
    </location>
</feature>
<proteinExistence type="inferred from homology"/>
<feature type="domain" description="Na+/H+ antiporter NhaC-like C-terminal" evidence="10">
    <location>
        <begin position="22"/>
        <end position="218"/>
    </location>
</feature>
<reference evidence="11 12" key="1">
    <citation type="submission" date="2023-07" db="EMBL/GenBank/DDBJ databases">
        <title>Genomic Encyclopedia of Type Strains, Phase IV (KMG-IV): sequencing the most valuable type-strain genomes for metagenomic binning, comparative biology and taxonomic classification.</title>
        <authorList>
            <person name="Goeker M."/>
        </authorList>
    </citation>
    <scope>NUCLEOTIDE SEQUENCE [LARGE SCALE GENOMIC DNA]</scope>
    <source>
        <strain evidence="11 12">DSM 15049</strain>
    </source>
</reference>
<gene>
    <name evidence="11" type="ORF">QOZ92_002147</name>
</gene>
<evidence type="ECO:0000256" key="2">
    <source>
        <dbReference type="ARBA" id="ARBA00022448"/>
    </source>
</evidence>
<evidence type="ECO:0000256" key="4">
    <source>
        <dbReference type="ARBA" id="ARBA00022475"/>
    </source>
</evidence>
<feature type="transmembrane region" description="Helical" evidence="9">
    <location>
        <begin position="290"/>
        <end position="307"/>
    </location>
</feature>
<dbReference type="PANTHER" id="PTHR33451">
    <property type="entry name" value="MALATE-2H(+)/NA(+)-LACTATE ANTIPORTER"/>
    <property type="match status" value="1"/>
</dbReference>
<keyword evidence="6 9" id="KW-1133">Transmembrane helix</keyword>
<feature type="transmembrane region" description="Helical" evidence="9">
    <location>
        <begin position="42"/>
        <end position="59"/>
    </location>
</feature>
<evidence type="ECO:0000313" key="11">
    <source>
        <dbReference type="EMBL" id="MDQ0557029.1"/>
    </source>
</evidence>
<feature type="transmembrane region" description="Helical" evidence="9">
    <location>
        <begin position="80"/>
        <end position="103"/>
    </location>
</feature>
<evidence type="ECO:0000259" key="10">
    <source>
        <dbReference type="Pfam" id="PF03553"/>
    </source>
</evidence>
<comment type="subcellular location">
    <subcellularLocation>
        <location evidence="1">Cell membrane</location>
        <topology evidence="1">Multi-pass membrane protein</topology>
    </subcellularLocation>
</comment>